<accession>A0ACC2PUE9</accession>
<protein>
    <submittedName>
        <fullName evidence="1">Uncharacterized protein</fullName>
    </submittedName>
</protein>
<gene>
    <name evidence="1" type="ORF">QAD02_022844</name>
</gene>
<reference evidence="1" key="1">
    <citation type="submission" date="2023-04" db="EMBL/GenBank/DDBJ databases">
        <title>A chromosome-level genome assembly of the parasitoid wasp Eretmocerus hayati.</title>
        <authorList>
            <person name="Zhong Y."/>
            <person name="Liu S."/>
            <person name="Liu Y."/>
        </authorList>
    </citation>
    <scope>NUCLEOTIDE SEQUENCE</scope>
    <source>
        <strain evidence="1">ZJU_SS_LIU_2023</strain>
    </source>
</reference>
<name>A0ACC2PUE9_9HYME</name>
<dbReference type="Proteomes" id="UP001239111">
    <property type="component" value="Chromosome 1"/>
</dbReference>
<dbReference type="EMBL" id="CM056741">
    <property type="protein sequence ID" value="KAJ8687050.1"/>
    <property type="molecule type" value="Genomic_DNA"/>
</dbReference>
<organism evidence="1 2">
    <name type="scientific">Eretmocerus hayati</name>
    <dbReference type="NCBI Taxonomy" id="131215"/>
    <lineage>
        <taxon>Eukaryota</taxon>
        <taxon>Metazoa</taxon>
        <taxon>Ecdysozoa</taxon>
        <taxon>Arthropoda</taxon>
        <taxon>Hexapoda</taxon>
        <taxon>Insecta</taxon>
        <taxon>Pterygota</taxon>
        <taxon>Neoptera</taxon>
        <taxon>Endopterygota</taxon>
        <taxon>Hymenoptera</taxon>
        <taxon>Apocrita</taxon>
        <taxon>Proctotrupomorpha</taxon>
        <taxon>Chalcidoidea</taxon>
        <taxon>Aphelinidae</taxon>
        <taxon>Aphelininae</taxon>
        <taxon>Eretmocerus</taxon>
    </lineage>
</organism>
<comment type="caution">
    <text evidence="1">The sequence shown here is derived from an EMBL/GenBank/DDBJ whole genome shotgun (WGS) entry which is preliminary data.</text>
</comment>
<evidence type="ECO:0000313" key="1">
    <source>
        <dbReference type="EMBL" id="KAJ8687050.1"/>
    </source>
</evidence>
<evidence type="ECO:0000313" key="2">
    <source>
        <dbReference type="Proteomes" id="UP001239111"/>
    </source>
</evidence>
<proteinExistence type="predicted"/>
<keyword evidence="2" id="KW-1185">Reference proteome</keyword>
<sequence>MVSLRSASVIFTVLVTFCSLVQAGRLGDKLHQKLSGLGGLLQKQTNNPPQVPEQEQPIEAGKLHTNHHLHHHIRGQINGNLGPAQQPQLPIQLPHLIPVPVQQPIPTQIPQTQHQQLNPAQKVLGQAQNPTELGPIPLKPSGVAPVDLKTTQKPSKQPQSTTNSDDDALIIKDEEDDKDNQGTTKKPTAPGDEREVVKGASYCGKDQVYEGGVCRSTI</sequence>